<dbReference type="Proteomes" id="UP001152561">
    <property type="component" value="Unassembled WGS sequence"/>
</dbReference>
<keyword evidence="5" id="KW-1185">Reference proteome</keyword>
<name>A0A9Q1R088_9SOLA</name>
<dbReference type="PANTHER" id="PTHR31415">
    <property type="entry name" value="OS05G0367900 PROTEIN"/>
    <property type="match status" value="1"/>
</dbReference>
<dbReference type="GO" id="GO:0009506">
    <property type="term" value="C:plasmodesma"/>
    <property type="evidence" value="ECO:0007669"/>
    <property type="project" value="TreeGrafter"/>
</dbReference>
<evidence type="ECO:0000313" key="4">
    <source>
        <dbReference type="EMBL" id="KAJ8534050.1"/>
    </source>
</evidence>
<evidence type="ECO:0000256" key="2">
    <source>
        <dbReference type="ARBA" id="ARBA00023136"/>
    </source>
</evidence>
<organism evidence="4 5">
    <name type="scientific">Anisodus acutangulus</name>
    <dbReference type="NCBI Taxonomy" id="402998"/>
    <lineage>
        <taxon>Eukaryota</taxon>
        <taxon>Viridiplantae</taxon>
        <taxon>Streptophyta</taxon>
        <taxon>Embryophyta</taxon>
        <taxon>Tracheophyta</taxon>
        <taxon>Spermatophyta</taxon>
        <taxon>Magnoliopsida</taxon>
        <taxon>eudicotyledons</taxon>
        <taxon>Gunneridae</taxon>
        <taxon>Pentapetalae</taxon>
        <taxon>asterids</taxon>
        <taxon>lamiids</taxon>
        <taxon>Solanales</taxon>
        <taxon>Solanaceae</taxon>
        <taxon>Solanoideae</taxon>
        <taxon>Hyoscyameae</taxon>
        <taxon>Anisodus</taxon>
    </lineage>
</organism>
<protein>
    <recommendedName>
        <fullName evidence="6">Late embryogenesis abundant protein LEA-2 subgroup domain-containing protein</fullName>
    </recommendedName>
</protein>
<dbReference type="GO" id="GO:0005886">
    <property type="term" value="C:plasma membrane"/>
    <property type="evidence" value="ECO:0007669"/>
    <property type="project" value="TreeGrafter"/>
</dbReference>
<keyword evidence="3" id="KW-0812">Transmembrane</keyword>
<dbReference type="OrthoDB" id="1317673at2759"/>
<dbReference type="AlphaFoldDB" id="A0A9Q1R088"/>
<comment type="caution">
    <text evidence="4">The sequence shown here is derived from an EMBL/GenBank/DDBJ whole genome shotgun (WGS) entry which is preliminary data.</text>
</comment>
<dbReference type="PANTHER" id="PTHR31415:SF4">
    <property type="entry name" value="NDR1_HIN1-LIKE PROTEIN 3"/>
    <property type="match status" value="1"/>
</dbReference>
<dbReference type="GO" id="GO:0098542">
    <property type="term" value="P:defense response to other organism"/>
    <property type="evidence" value="ECO:0007669"/>
    <property type="project" value="InterPro"/>
</dbReference>
<sequence>MEKSTTNTKVDDATNEPKHYYLALGILFGLILALSIVLAFSLFTAITEFQNPKFHLMSTSSPSPSFSVTRNFRYGDIGHNPDSWNLSFTVNNLNNNYIIFYDDLEAKITHNDDVYWQANVSTNFYQEEKTQTLIDATFGALSDTNSDSIVDYVVHDLHAGRPTKFSVSLSGKVQMSHREAHNDLNCGKLLVSCEGLEVDFLPNDNIGTATTEFQNPKFHLLSTSSPSPSVSVTSNFRDGIISHNPDSWNLNFMVKNPNNNYIIFYNDLEAKITYNDNVYWQSNVSASLYQKEKTQTMIDATFGALNDTNIDYVVDYVVHDVHVGRPTKFSVSLSGKVQISHRDAHYRLNCGKLHISCEGLGVKFIPNVNIGTLAVTPNVCDVLLRPAVCSLSL</sequence>
<keyword evidence="3" id="KW-1133">Transmembrane helix</keyword>
<keyword evidence="2 3" id="KW-0472">Membrane</keyword>
<evidence type="ECO:0000256" key="1">
    <source>
        <dbReference type="ARBA" id="ARBA00004370"/>
    </source>
</evidence>
<dbReference type="EMBL" id="JAJAGQ010000019">
    <property type="protein sequence ID" value="KAJ8534050.1"/>
    <property type="molecule type" value="Genomic_DNA"/>
</dbReference>
<accession>A0A9Q1R088</accession>
<reference evidence="5" key="1">
    <citation type="journal article" date="2023" name="Proc. Natl. Acad. Sci. U.S.A.">
        <title>Genomic and structural basis for evolution of tropane alkaloid biosynthesis.</title>
        <authorList>
            <person name="Wanga Y.-J."/>
            <person name="Taina T."/>
            <person name="Yua J.-Y."/>
            <person name="Lia J."/>
            <person name="Xua B."/>
            <person name="Chenc J."/>
            <person name="D'Auriad J.C."/>
            <person name="Huanga J.-P."/>
            <person name="Huanga S.-X."/>
        </authorList>
    </citation>
    <scope>NUCLEOTIDE SEQUENCE [LARGE SCALE GENOMIC DNA]</scope>
    <source>
        <strain evidence="5">cv. KIB-2019</strain>
    </source>
</reference>
<gene>
    <name evidence="4" type="ORF">K7X08_007374</name>
</gene>
<evidence type="ECO:0000256" key="3">
    <source>
        <dbReference type="SAM" id="Phobius"/>
    </source>
</evidence>
<dbReference type="InterPro" id="IPR044839">
    <property type="entry name" value="NDR1-like"/>
</dbReference>
<evidence type="ECO:0000313" key="5">
    <source>
        <dbReference type="Proteomes" id="UP001152561"/>
    </source>
</evidence>
<feature type="transmembrane region" description="Helical" evidence="3">
    <location>
        <begin position="20"/>
        <end position="46"/>
    </location>
</feature>
<comment type="subcellular location">
    <subcellularLocation>
        <location evidence="1">Membrane</location>
    </subcellularLocation>
</comment>
<evidence type="ECO:0008006" key="6">
    <source>
        <dbReference type="Google" id="ProtNLM"/>
    </source>
</evidence>
<proteinExistence type="predicted"/>